<dbReference type="VEuPathDB" id="FungiDB:CLCR_10845"/>
<accession>A0A1C1CVK2</accession>
<evidence type="ECO:0000313" key="2">
    <source>
        <dbReference type="Proteomes" id="UP000094526"/>
    </source>
</evidence>
<sequence>MAIIELAHISLKDGLTADEPQLKKNLKEVKRVIEEYSKLETIFYRQLDDPSVMFVIGAWATKDHHQHGFDGSPQQGEILTLIKDQMGIDWMHYIDVEQSRIPLDAPVLAIIKEAFAKHGVNRTDFDQQFASQTAHIGGARYGAISAWNIRKDKHEPDVRVNFSGWESLEEATQAMVNTIEQVKGFRAVPTDLNFFFATRAQLD</sequence>
<organism evidence="1 2">
    <name type="scientific">Cladophialophora carrionii</name>
    <dbReference type="NCBI Taxonomy" id="86049"/>
    <lineage>
        <taxon>Eukaryota</taxon>
        <taxon>Fungi</taxon>
        <taxon>Dikarya</taxon>
        <taxon>Ascomycota</taxon>
        <taxon>Pezizomycotina</taxon>
        <taxon>Eurotiomycetes</taxon>
        <taxon>Chaetothyriomycetidae</taxon>
        <taxon>Chaetothyriales</taxon>
        <taxon>Herpotrichiellaceae</taxon>
        <taxon>Cladophialophora</taxon>
    </lineage>
</organism>
<proteinExistence type="predicted"/>
<dbReference type="VEuPathDB" id="FungiDB:G647_03946"/>
<evidence type="ECO:0008006" key="3">
    <source>
        <dbReference type="Google" id="ProtNLM"/>
    </source>
</evidence>
<dbReference type="PANTHER" id="PTHR42052">
    <property type="entry name" value="ABM DOMAIN-CONTAINING PROTEIN"/>
    <property type="match status" value="1"/>
</dbReference>
<dbReference type="Gene3D" id="3.30.70.100">
    <property type="match status" value="1"/>
</dbReference>
<reference evidence="2" key="1">
    <citation type="submission" date="2015-07" db="EMBL/GenBank/DDBJ databases">
        <authorList>
            <person name="Teixeira M.M."/>
            <person name="Souza R.C."/>
            <person name="Almeida L.G."/>
            <person name="Vicente V.A."/>
            <person name="de Hoog S."/>
            <person name="Bocca A.L."/>
            <person name="de Almeida S.R."/>
            <person name="Vasconcelos A.T."/>
            <person name="Felipe M.S."/>
        </authorList>
    </citation>
    <scope>NUCLEOTIDE SEQUENCE [LARGE SCALE GENOMIC DNA]</scope>
    <source>
        <strain evidence="2">KSF</strain>
    </source>
</reference>
<keyword evidence="2" id="KW-1185">Reference proteome</keyword>
<dbReference type="eggNOG" id="ENOG502T5CY">
    <property type="taxonomic scope" value="Eukaryota"/>
</dbReference>
<dbReference type="Proteomes" id="UP000094526">
    <property type="component" value="Unassembled WGS sequence"/>
</dbReference>
<name>A0A1C1CVK2_9EURO</name>
<dbReference type="AlphaFoldDB" id="A0A1C1CVK2"/>
<dbReference type="OrthoDB" id="3542212at2759"/>
<protein>
    <recommendedName>
        <fullName evidence="3">ABM domain-containing protein</fullName>
    </recommendedName>
</protein>
<dbReference type="PANTHER" id="PTHR42052:SF1">
    <property type="entry name" value="ABM DOMAIN-CONTAINING PROTEIN"/>
    <property type="match status" value="1"/>
</dbReference>
<comment type="caution">
    <text evidence="1">The sequence shown here is derived from an EMBL/GenBank/DDBJ whole genome shotgun (WGS) entry which is preliminary data.</text>
</comment>
<dbReference type="EMBL" id="LGRB01000008">
    <property type="protein sequence ID" value="OCT52552.1"/>
    <property type="molecule type" value="Genomic_DNA"/>
</dbReference>
<evidence type="ECO:0000313" key="1">
    <source>
        <dbReference type="EMBL" id="OCT52552.1"/>
    </source>
</evidence>
<gene>
    <name evidence="1" type="ORF">CLCR_10845</name>
</gene>